<keyword evidence="2" id="KW-1185">Reference proteome</keyword>
<proteinExistence type="predicted"/>
<sequence>MPIERKLQLAEKANEIYREQKREPTYTPFFFFDFFQKKKKVKFLQYHLNDIRTIVQEKDNIIENLTLRYDLGLLPKDKAYGADMITSDKINDKELRMKAEGLAHCTILENFELRELVGDLKGENVYLIGQIHQLEKHNKQKSARQAKPANISFE</sequence>
<gene>
    <name evidence="1" type="ORF">RFI_16800</name>
</gene>
<protein>
    <submittedName>
        <fullName evidence="1">Uncharacterized protein</fullName>
    </submittedName>
</protein>
<dbReference type="Proteomes" id="UP000023152">
    <property type="component" value="Unassembled WGS sequence"/>
</dbReference>
<name>X6N539_RETFI</name>
<accession>X6N539</accession>
<evidence type="ECO:0000313" key="2">
    <source>
        <dbReference type="Proteomes" id="UP000023152"/>
    </source>
</evidence>
<evidence type="ECO:0000313" key="1">
    <source>
        <dbReference type="EMBL" id="ETO20417.1"/>
    </source>
</evidence>
<dbReference type="AlphaFoldDB" id="X6N539"/>
<organism evidence="1 2">
    <name type="scientific">Reticulomyxa filosa</name>
    <dbReference type="NCBI Taxonomy" id="46433"/>
    <lineage>
        <taxon>Eukaryota</taxon>
        <taxon>Sar</taxon>
        <taxon>Rhizaria</taxon>
        <taxon>Retaria</taxon>
        <taxon>Foraminifera</taxon>
        <taxon>Monothalamids</taxon>
        <taxon>Reticulomyxidae</taxon>
        <taxon>Reticulomyxa</taxon>
    </lineage>
</organism>
<dbReference type="EMBL" id="ASPP01012629">
    <property type="protein sequence ID" value="ETO20417.1"/>
    <property type="molecule type" value="Genomic_DNA"/>
</dbReference>
<reference evidence="1 2" key="1">
    <citation type="journal article" date="2013" name="Curr. Biol.">
        <title>The Genome of the Foraminiferan Reticulomyxa filosa.</title>
        <authorList>
            <person name="Glockner G."/>
            <person name="Hulsmann N."/>
            <person name="Schleicher M."/>
            <person name="Noegel A.A."/>
            <person name="Eichinger L."/>
            <person name="Gallinger C."/>
            <person name="Pawlowski J."/>
            <person name="Sierra R."/>
            <person name="Euteneuer U."/>
            <person name="Pillet L."/>
            <person name="Moustafa A."/>
            <person name="Platzer M."/>
            <person name="Groth M."/>
            <person name="Szafranski K."/>
            <person name="Schliwa M."/>
        </authorList>
    </citation>
    <scope>NUCLEOTIDE SEQUENCE [LARGE SCALE GENOMIC DNA]</scope>
</reference>
<comment type="caution">
    <text evidence="1">The sequence shown here is derived from an EMBL/GenBank/DDBJ whole genome shotgun (WGS) entry which is preliminary data.</text>
</comment>